<dbReference type="Pfam" id="PF20009">
    <property type="entry name" value="GEVED"/>
    <property type="match status" value="3"/>
</dbReference>
<dbReference type="SUPFAM" id="SSF49265">
    <property type="entry name" value="Fibronectin type III"/>
    <property type="match status" value="5"/>
</dbReference>
<dbReference type="InterPro" id="IPR036116">
    <property type="entry name" value="FN3_sf"/>
</dbReference>
<dbReference type="Gene3D" id="2.60.40.10">
    <property type="entry name" value="Immunoglobulins"/>
    <property type="match status" value="8"/>
</dbReference>
<dbReference type="InterPro" id="IPR045474">
    <property type="entry name" value="GEVED"/>
</dbReference>
<keyword evidence="6" id="KW-1185">Reference proteome</keyword>
<dbReference type="PANTHER" id="PTHR46708:SF2">
    <property type="entry name" value="FIBRONECTIN TYPE-III DOMAIN-CONTAINING PROTEIN"/>
    <property type="match status" value="1"/>
</dbReference>
<evidence type="ECO:0000259" key="4">
    <source>
        <dbReference type="PROSITE" id="PS50853"/>
    </source>
</evidence>
<dbReference type="OrthoDB" id="9792152at2"/>
<dbReference type="STRING" id="373668.SAMN05421786_102579"/>
<feature type="domain" description="Fibronectin type-III" evidence="4">
    <location>
        <begin position="693"/>
        <end position="780"/>
    </location>
</feature>
<proteinExistence type="predicted"/>
<reference evidence="6" key="1">
    <citation type="submission" date="2017-01" db="EMBL/GenBank/DDBJ databases">
        <authorList>
            <person name="Varghese N."/>
            <person name="Submissions S."/>
        </authorList>
    </citation>
    <scope>NUCLEOTIDE SEQUENCE [LARGE SCALE GENOMIC DNA]</scope>
    <source>
        <strain evidence="6">DSM 18017</strain>
    </source>
</reference>
<feature type="domain" description="Fibronectin type-III" evidence="4">
    <location>
        <begin position="313"/>
        <end position="407"/>
    </location>
</feature>
<dbReference type="Pfam" id="PF00041">
    <property type="entry name" value="fn3"/>
    <property type="match status" value="4"/>
</dbReference>
<protein>
    <submittedName>
        <fullName evidence="5">Por secretion system C-terminal sorting domain-containing protein</fullName>
    </submittedName>
</protein>
<feature type="signal peptide" evidence="3">
    <location>
        <begin position="1"/>
        <end position="30"/>
    </location>
</feature>
<dbReference type="Proteomes" id="UP000186744">
    <property type="component" value="Unassembled WGS sequence"/>
</dbReference>
<dbReference type="CDD" id="cd00063">
    <property type="entry name" value="FN3"/>
    <property type="match status" value="8"/>
</dbReference>
<organism evidence="5 6">
    <name type="scientific">Chryseobacterium ureilyticum</name>
    <dbReference type="NCBI Taxonomy" id="373668"/>
    <lineage>
        <taxon>Bacteria</taxon>
        <taxon>Pseudomonadati</taxon>
        <taxon>Bacteroidota</taxon>
        <taxon>Flavobacteriia</taxon>
        <taxon>Flavobacteriales</taxon>
        <taxon>Weeksellaceae</taxon>
        <taxon>Chryseobacterium group</taxon>
        <taxon>Chryseobacterium</taxon>
    </lineage>
</organism>
<feature type="domain" description="Fibronectin type-III" evidence="4">
    <location>
        <begin position="1200"/>
        <end position="1285"/>
    </location>
</feature>
<sequence length="1709" mass="182208">MSGLLLCKMSRTFKVLITLLCMVVGLSMQAQTVTIGTGTSTQIYPLGTYYGYERSAGLYTSAEISASGSIQSVAWNATAAVTVNIPVKVYLKSVPSSTTALTAQSWNTLTTGAVLVYDGTVNNITVGWNTIALQTPYYYNGADNLMVMVETNFGGSGAGTGSTGGSFTYTSNTAKHLYLQKDTTPPGATNNLTLNGQRPNVQLTFAPATGCLPSGAISLGAVTATNAVISWTAPTPAPAMGYEIYYSTTNTAPDAATPPTQTVATGTTATLSPLTPLSTYYVWVRAKCSGTEQSIWSGPVSFSTPATCPAMPTGGTLTMGTITATTAVLNWTAYTHAPAGGFDIYYSTSNTAPTGTSIPQQNVPGGTTATLTPLIPNTTYYAWVRARCSTTDQSTWSGPRSFTTPPTCIPLTASTLTVGTVTQTSAVLNWNAPATPPAMGYEIFYSTTNTPPVVGTTPSLVVPTGTTATISPLTTGAVYYWWVRGVCTTTDKSTWVAGPRFVPGQIGSGAGISTQLPVNSNWEYNYSQQLYTASEVGTALGTTRLITSVKFFAETTKTPQTNYNGWNVYLGNTTKANFSSTTDWVPVGNMTQVFSGTLPTMTNGTWVTIQLTAPFVWDGVSNLVIAVDENTPGLTSGTAEWGSYNAGANRGILYRSDTNNPDPASPPTASGRYADIPRLMLTAVDLQPCSAAPPTGVTVSNVTPSTAIVSWLPAAGATYVIQYRTGTGAWQTINVTTPFTSSALLFNLADQTQYEVHIATICQGNQGTYSTSVFFTTPALTYCNNTPTNTTSDGYISKVVVTPTNGPLMVSNSGYDVYKDYTADPTRLITFVRGTSNNKISVTKFWPGSTSSYGVGVWIDFNRNGVFEASEQVLTSSSSTTTPVTNGTGTFAIPLPPNPAIYNGPLLTRMRVVMMDGTVSTPCGTFGSFDYGEVEDYSVKLIDQPACSTTPPAITVSNITDKSATFSWIAATGATYQIQYRELPSGAWQTVNPVPAPGNVYTVPATPPLKEQTQYEVRISVKCTGSFGSWSTPTPFTTLPLQYCPVTGSGDNDHISNVTITSANLGTPPMSNNTGQNNYTSYTTPATLITLDAGSQNNKISVAKGWNGSTGNDAVAAWIDFNRDGVFDNATERILGIAGSTVTPVSAQFNVPTNANTGPYPTTMRVVLKRSSSIPTACANAIDGEVEDYAVRIRTCGTTIPNAPTFPVATLTHNSVDVVLGGATTYRVQYRKLGDLTWIDLYTATSPLTINGLESATTYEVQVSAVCGGALGTSTAIKTFTTRCDPTPPNVTVSSITPTTALITWSPLAASSTYTLRWRKVGVTGWPNADIALPASPANTYVLGSVIPLDPYTTYEVMIANQCNGESSLNPFSNPKVFTTERICQIAPPGLTITQLLPTMAEIKWDPFPGATYVLRYRKVGIPSWTEVPTPVNTVILNGLTEMTKYEMQVVNICSGTPGNYTPPYYFTTPTVIYCKMGSGSSTGEHISKLTFIPNGKPKMENPSGASTYTDYTGVPKTFIELIQGSTDNEIIIDKKWTGNTYNEGVSVWIDFNRNGEFDINEKIFTSSPNRDSPVSGKFNVPSDAFVSMTDYKYVVMRVAMERDGVPVSCTNFNNGEVEDYTVRISKKGVPNPLDQTDIMIYPNPVSSILYVKNISKKAKYKIYNAAGQVIGDGILLNNQINVSRLINGVYVIDIDDNGNTAQKKFIKE</sequence>
<dbReference type="NCBIfam" id="TIGR04183">
    <property type="entry name" value="Por_Secre_tail"/>
    <property type="match status" value="1"/>
</dbReference>
<evidence type="ECO:0000313" key="6">
    <source>
        <dbReference type="Proteomes" id="UP000186744"/>
    </source>
</evidence>
<name>A0A1N7MHE2_9FLAO</name>
<dbReference type="InterPro" id="IPR050991">
    <property type="entry name" value="ECM_Regulatory_Proteins"/>
</dbReference>
<evidence type="ECO:0000256" key="2">
    <source>
        <dbReference type="ARBA" id="ARBA00022737"/>
    </source>
</evidence>
<dbReference type="SMART" id="SM00060">
    <property type="entry name" value="FN3"/>
    <property type="match status" value="8"/>
</dbReference>
<feature type="chain" id="PRO_5009943482" evidence="3">
    <location>
        <begin position="31"/>
        <end position="1709"/>
    </location>
</feature>
<dbReference type="Pfam" id="PF18962">
    <property type="entry name" value="Por_Secre_tail"/>
    <property type="match status" value="1"/>
</dbReference>
<evidence type="ECO:0000256" key="1">
    <source>
        <dbReference type="ARBA" id="ARBA00022729"/>
    </source>
</evidence>
<feature type="domain" description="Fibronectin type-III" evidence="4">
    <location>
        <begin position="412"/>
        <end position="506"/>
    </location>
</feature>
<dbReference type="InterPro" id="IPR003961">
    <property type="entry name" value="FN3_dom"/>
</dbReference>
<evidence type="ECO:0000313" key="5">
    <source>
        <dbReference type="EMBL" id="SIS85339.1"/>
    </source>
</evidence>
<feature type="domain" description="Fibronectin type-III" evidence="4">
    <location>
        <begin position="213"/>
        <end position="307"/>
    </location>
</feature>
<feature type="domain" description="Fibronectin type-III" evidence="4">
    <location>
        <begin position="950"/>
        <end position="1041"/>
    </location>
</feature>
<dbReference type="PANTHER" id="PTHR46708">
    <property type="entry name" value="TENASCIN"/>
    <property type="match status" value="1"/>
</dbReference>
<dbReference type="EMBL" id="FTOL01000002">
    <property type="protein sequence ID" value="SIS85339.1"/>
    <property type="molecule type" value="Genomic_DNA"/>
</dbReference>
<gene>
    <name evidence="5" type="ORF">SAMN05421786_102579</name>
</gene>
<dbReference type="InterPro" id="IPR013783">
    <property type="entry name" value="Ig-like_fold"/>
</dbReference>
<feature type="domain" description="Fibronectin type-III" evidence="4">
    <location>
        <begin position="1387"/>
        <end position="1472"/>
    </location>
</feature>
<feature type="domain" description="Fibronectin type-III" evidence="4">
    <location>
        <begin position="1287"/>
        <end position="1383"/>
    </location>
</feature>
<keyword evidence="2" id="KW-0677">Repeat</keyword>
<keyword evidence="1 3" id="KW-0732">Signal</keyword>
<accession>A0A1N7MHE2</accession>
<evidence type="ECO:0000256" key="3">
    <source>
        <dbReference type="SAM" id="SignalP"/>
    </source>
</evidence>
<dbReference type="InterPro" id="IPR026444">
    <property type="entry name" value="Secre_tail"/>
</dbReference>
<dbReference type="PROSITE" id="PS50853">
    <property type="entry name" value="FN3"/>
    <property type="match status" value="8"/>
</dbReference>